<dbReference type="OrthoDB" id="1744869at2759"/>
<name>A0A384JKD3_BOTFB</name>
<evidence type="ECO:0000313" key="3">
    <source>
        <dbReference type="Proteomes" id="UP000001798"/>
    </source>
</evidence>
<dbReference type="VEuPathDB" id="FungiDB:Bcin06g02940"/>
<feature type="compositionally biased region" description="Polar residues" evidence="1">
    <location>
        <begin position="120"/>
        <end position="132"/>
    </location>
</feature>
<dbReference type="Proteomes" id="UP000001798">
    <property type="component" value="Chromosome 6"/>
</dbReference>
<reference evidence="2 3" key="2">
    <citation type="journal article" date="2012" name="Eukaryot. Cell">
        <title>Genome update of Botrytis cinerea strains B05.10 and T4.</title>
        <authorList>
            <person name="Staats M."/>
            <person name="van Kan J.A."/>
        </authorList>
    </citation>
    <scope>NUCLEOTIDE SEQUENCE [LARGE SCALE GENOMIC DNA]</scope>
    <source>
        <strain evidence="2 3">B05.10</strain>
    </source>
</reference>
<evidence type="ECO:0000256" key="1">
    <source>
        <dbReference type="SAM" id="MobiDB-lite"/>
    </source>
</evidence>
<evidence type="ECO:0008006" key="4">
    <source>
        <dbReference type="Google" id="ProtNLM"/>
    </source>
</evidence>
<dbReference type="GeneID" id="5436831"/>
<sequence>MGYQTLNLSCRRVMISSRVIHNVGRCPRRQGIAKRAFSLTAKVGDVTKEDHEGGFKISRVGSNRKTLVRSMFESSKYHPSVSGETVVGDLVDDIKSDLQKNLERASLTGGGRSRTRQIRTNRANDDSSTSIAPNMVLDRKPSSLSPRQFSIISPDPKRTTKEQVLQLISNRARMTKARYLADPSLTAPEEAVVILATPAFASWLEDDENFIKHVLECFTYHHVDGKPNYVVVVGAVIDGLAPSPDDIPIAERAGPLEGFSFLHGLRSRVLRPDNVWNPESFKDNAKNPDKLSHLIISGNKSQKPWELALSTTISLPLANTLFVNGKHSTLEIAKWTRRNEGEYKCIQREQKQYQHIKAFHYENTMIPPIFVPAVPLTLPRPIANGLGNIVRQLSFGPGDTDNRPASSELETQVTRFMEYSNLHTNIGVWALIYRKELLDPNLKASTLESAEDLVSTWSNDDKNLRFVGTQIALGAILCRVVSGGGGWGAKQGLLSLDPQMTYEDIVSASFEYTDQSMEKAQDSTLGNLARRGDHIQFFTINPNKLKEPESPMDTIKSSETIDVDSIVDDKVARKRFITQEPEKTELNLRDATDLSWSSKTTFGVVPSTIDKIPSYDTHDSSTSSNQTLPFLTFRKGEFGAVSESGIYLHSSHQKRISAKSHELINTKIDMPYSYIYRHQPGTSPKQTVEYKMRMNSLFGRFSSDAKNNESLFEMTSRFIVTTGRVPTKEEQKELLEKCNINPKIEAARKRGGVSYARVLVLEAEKEMKNMVLQARLLSRENGMDEAFEKIFPEVEERKVVRKKRVGHTRWPRFVGEKERKEVEVRKVKVFPTEKKFRFPVVGESEGPKI</sequence>
<reference evidence="2 3" key="3">
    <citation type="journal article" date="2017" name="Mol. Plant Pathol.">
        <title>A gapless genome sequence of the fungus Botrytis cinerea.</title>
        <authorList>
            <person name="Van Kan J.A."/>
            <person name="Stassen J.H."/>
            <person name="Mosbach A."/>
            <person name="Van Der Lee T.A."/>
            <person name="Faino L."/>
            <person name="Farmer A.D."/>
            <person name="Papasotiriou D.G."/>
            <person name="Zhou S."/>
            <person name="Seidl M.F."/>
            <person name="Cottam E."/>
            <person name="Edel D."/>
            <person name="Hahn M."/>
            <person name="Schwartz D.C."/>
            <person name="Dietrich R.A."/>
            <person name="Widdison S."/>
            <person name="Scalliet G."/>
        </authorList>
    </citation>
    <scope>NUCLEOTIDE SEQUENCE [LARGE SCALE GENOMIC DNA]</scope>
    <source>
        <strain evidence="2 3">B05.10</strain>
    </source>
</reference>
<accession>A0A384JKD3</accession>
<evidence type="ECO:0000313" key="2">
    <source>
        <dbReference type="EMBL" id="ATZ50814.1"/>
    </source>
</evidence>
<keyword evidence="3" id="KW-1185">Reference proteome</keyword>
<dbReference type="RefSeq" id="XP_024549216.1">
    <property type="nucleotide sequence ID" value="XM_024693430.1"/>
</dbReference>
<gene>
    <name evidence="2" type="ORF">BCIN_06g02940</name>
</gene>
<dbReference type="AlphaFoldDB" id="A0A384JKD3"/>
<reference evidence="2 3" key="1">
    <citation type="journal article" date="2011" name="PLoS Genet.">
        <title>Genomic analysis of the necrotrophic fungal pathogens Sclerotinia sclerotiorum and Botrytis cinerea.</title>
        <authorList>
            <person name="Amselem J."/>
            <person name="Cuomo C.A."/>
            <person name="van Kan J.A."/>
            <person name="Viaud M."/>
            <person name="Benito E.P."/>
            <person name="Couloux A."/>
            <person name="Coutinho P.M."/>
            <person name="de Vries R.P."/>
            <person name="Dyer P.S."/>
            <person name="Fillinger S."/>
            <person name="Fournier E."/>
            <person name="Gout L."/>
            <person name="Hahn M."/>
            <person name="Kohn L."/>
            <person name="Lapalu N."/>
            <person name="Plummer K.M."/>
            <person name="Pradier J.M."/>
            <person name="Quevillon E."/>
            <person name="Sharon A."/>
            <person name="Simon A."/>
            <person name="ten Have A."/>
            <person name="Tudzynski B."/>
            <person name="Tudzynski P."/>
            <person name="Wincker P."/>
            <person name="Andrew M."/>
            <person name="Anthouard V."/>
            <person name="Beever R.E."/>
            <person name="Beffa R."/>
            <person name="Benoit I."/>
            <person name="Bouzid O."/>
            <person name="Brault B."/>
            <person name="Chen Z."/>
            <person name="Choquer M."/>
            <person name="Collemare J."/>
            <person name="Cotton P."/>
            <person name="Danchin E.G."/>
            <person name="Da Silva C."/>
            <person name="Gautier A."/>
            <person name="Giraud C."/>
            <person name="Giraud T."/>
            <person name="Gonzalez C."/>
            <person name="Grossetete S."/>
            <person name="Guldener U."/>
            <person name="Henrissat B."/>
            <person name="Howlett B.J."/>
            <person name="Kodira C."/>
            <person name="Kretschmer M."/>
            <person name="Lappartient A."/>
            <person name="Leroch M."/>
            <person name="Levis C."/>
            <person name="Mauceli E."/>
            <person name="Neuveglise C."/>
            <person name="Oeser B."/>
            <person name="Pearson M."/>
            <person name="Poulain J."/>
            <person name="Poussereau N."/>
            <person name="Quesneville H."/>
            <person name="Rascle C."/>
            <person name="Schumacher J."/>
            <person name="Segurens B."/>
            <person name="Sexton A."/>
            <person name="Silva E."/>
            <person name="Sirven C."/>
            <person name="Soanes D.M."/>
            <person name="Talbot N.J."/>
            <person name="Templeton M."/>
            <person name="Yandava C."/>
            <person name="Yarden O."/>
            <person name="Zeng Q."/>
            <person name="Rollins J.A."/>
            <person name="Lebrun M.H."/>
            <person name="Dickman M."/>
        </authorList>
    </citation>
    <scope>NUCLEOTIDE SEQUENCE [LARGE SCALE GENOMIC DNA]</scope>
    <source>
        <strain evidence="2 3">B05.10</strain>
    </source>
</reference>
<protein>
    <recommendedName>
        <fullName evidence="4">V-type c subunit family protein</fullName>
    </recommendedName>
</protein>
<dbReference type="EMBL" id="CP009810">
    <property type="protein sequence ID" value="ATZ50814.1"/>
    <property type="molecule type" value="Genomic_DNA"/>
</dbReference>
<dbReference type="KEGG" id="bfu:BCIN_06g02940"/>
<proteinExistence type="predicted"/>
<organism evidence="2 3">
    <name type="scientific">Botryotinia fuckeliana (strain B05.10)</name>
    <name type="common">Noble rot fungus</name>
    <name type="synonym">Botrytis cinerea</name>
    <dbReference type="NCBI Taxonomy" id="332648"/>
    <lineage>
        <taxon>Eukaryota</taxon>
        <taxon>Fungi</taxon>
        <taxon>Dikarya</taxon>
        <taxon>Ascomycota</taxon>
        <taxon>Pezizomycotina</taxon>
        <taxon>Leotiomycetes</taxon>
        <taxon>Helotiales</taxon>
        <taxon>Sclerotiniaceae</taxon>
        <taxon>Botrytis</taxon>
    </lineage>
</organism>
<feature type="region of interest" description="Disordered" evidence="1">
    <location>
        <begin position="106"/>
        <end position="134"/>
    </location>
</feature>